<evidence type="ECO:0000256" key="1">
    <source>
        <dbReference type="SAM" id="MobiDB-lite"/>
    </source>
</evidence>
<feature type="compositionally biased region" description="Pro residues" evidence="1">
    <location>
        <begin position="215"/>
        <end position="228"/>
    </location>
</feature>
<dbReference type="AlphaFoldDB" id="A0AAW0MT01"/>
<feature type="non-terminal residue" evidence="2">
    <location>
        <position position="1"/>
    </location>
</feature>
<feature type="region of interest" description="Disordered" evidence="1">
    <location>
        <begin position="1"/>
        <end position="45"/>
    </location>
</feature>
<sequence length="317" mass="33872">DSYGRYLKSPVFKETQKKALSPDEHKFTESQLEQNARSRRPSLSPIVMRQLEQERRAKMAAAAPVDITQPPEPFCNLKSARVTDTTTVQSGLSGPANPELWGSSSSLQICSGLSVSCPLHEDWLRTGLELEWMQCEPGSDCTGLKPKVHSDALELEQIQSELCRFTTPVPHLAVYSGFSDSAPSPPSLPLPSGPALTSACPSPISLALDSTSASDPPPPEAPPPPAAPPRSRVGQSLRRLLRRGCGPSGVFASLSPKCQSAPGGGASGRVQPISGEQQGQAPPKRFGNFFQIKVDIPPECRIYPIESEDGGRGESAL</sequence>
<name>A0AAW0MT01_9GOBI</name>
<reference evidence="3" key="1">
    <citation type="submission" date="2024-04" db="EMBL/GenBank/DDBJ databases">
        <title>Salinicola lusitanus LLJ914,a marine bacterium isolated from the Okinawa Trough.</title>
        <authorList>
            <person name="Li J."/>
        </authorList>
    </citation>
    <scope>NUCLEOTIDE SEQUENCE [LARGE SCALE GENOMIC DNA]</scope>
</reference>
<evidence type="ECO:0000313" key="2">
    <source>
        <dbReference type="EMBL" id="KAK7879958.1"/>
    </source>
</evidence>
<gene>
    <name evidence="2" type="ORF">WMY93_033377</name>
</gene>
<proteinExistence type="predicted"/>
<keyword evidence="3" id="KW-1185">Reference proteome</keyword>
<dbReference type="EMBL" id="JBBPFD010000167">
    <property type="protein sequence ID" value="KAK7879958.1"/>
    <property type="molecule type" value="Genomic_DNA"/>
</dbReference>
<comment type="caution">
    <text evidence="2">The sequence shown here is derived from an EMBL/GenBank/DDBJ whole genome shotgun (WGS) entry which is preliminary data.</text>
</comment>
<feature type="region of interest" description="Disordered" evidence="1">
    <location>
        <begin position="252"/>
        <end position="284"/>
    </location>
</feature>
<organism evidence="2 3">
    <name type="scientific">Mugilogobius chulae</name>
    <name type="common">yellowstripe goby</name>
    <dbReference type="NCBI Taxonomy" id="88201"/>
    <lineage>
        <taxon>Eukaryota</taxon>
        <taxon>Metazoa</taxon>
        <taxon>Chordata</taxon>
        <taxon>Craniata</taxon>
        <taxon>Vertebrata</taxon>
        <taxon>Euteleostomi</taxon>
        <taxon>Actinopterygii</taxon>
        <taxon>Neopterygii</taxon>
        <taxon>Teleostei</taxon>
        <taxon>Neoteleostei</taxon>
        <taxon>Acanthomorphata</taxon>
        <taxon>Gobiaria</taxon>
        <taxon>Gobiiformes</taxon>
        <taxon>Gobioidei</taxon>
        <taxon>Gobiidae</taxon>
        <taxon>Gobionellinae</taxon>
        <taxon>Mugilogobius</taxon>
    </lineage>
</organism>
<protein>
    <submittedName>
        <fullName evidence="2">Uncharacterized protein</fullName>
    </submittedName>
</protein>
<accession>A0AAW0MT01</accession>
<feature type="region of interest" description="Disordered" evidence="1">
    <location>
        <begin position="206"/>
        <end position="235"/>
    </location>
</feature>
<feature type="compositionally biased region" description="Basic and acidic residues" evidence="1">
    <location>
        <begin position="14"/>
        <end position="28"/>
    </location>
</feature>
<evidence type="ECO:0000313" key="3">
    <source>
        <dbReference type="Proteomes" id="UP001460270"/>
    </source>
</evidence>
<dbReference type="Proteomes" id="UP001460270">
    <property type="component" value="Unassembled WGS sequence"/>
</dbReference>